<protein>
    <submittedName>
        <fullName evidence="1">Uncharacterized protein</fullName>
    </submittedName>
</protein>
<proteinExistence type="predicted"/>
<sequence length="133" mass="15541">MSEIILMRNAPYFNGITELGKDLASQLDINVDLCIISPLDSVKNTLKHSNIIYKNLLISDLCLPKLDGNDNSYKNILSKKIETEEEFQNRVNLLSEYLKKKQIKYPRILLLTHECVLFQITGFYFKHCNYFTY</sequence>
<name>A0A1V0SF20_9VIRU</name>
<accession>A0A1V0SF20</accession>
<organism evidence="1">
    <name type="scientific">Hokovirus HKV1</name>
    <dbReference type="NCBI Taxonomy" id="1977638"/>
    <lineage>
        <taxon>Viruses</taxon>
        <taxon>Varidnaviria</taxon>
        <taxon>Bamfordvirae</taxon>
        <taxon>Nucleocytoviricota</taxon>
        <taxon>Megaviricetes</taxon>
        <taxon>Imitervirales</taxon>
        <taxon>Mimiviridae</taxon>
        <taxon>Klosneuvirinae</taxon>
        <taxon>Hokovirus</taxon>
    </lineage>
</organism>
<evidence type="ECO:0000313" key="1">
    <source>
        <dbReference type="EMBL" id="ARF10315.1"/>
    </source>
</evidence>
<dbReference type="EMBL" id="KY684103">
    <property type="protein sequence ID" value="ARF10315.1"/>
    <property type="molecule type" value="Genomic_DNA"/>
</dbReference>
<reference evidence="1" key="1">
    <citation type="journal article" date="2017" name="Science">
        <title>Giant viruses with an expanded complement of translation system components.</title>
        <authorList>
            <person name="Schulz F."/>
            <person name="Yutin N."/>
            <person name="Ivanova N.N."/>
            <person name="Ortega D.R."/>
            <person name="Lee T.K."/>
            <person name="Vierheilig J."/>
            <person name="Daims H."/>
            <person name="Horn M."/>
            <person name="Wagner M."/>
            <person name="Jensen G.J."/>
            <person name="Kyrpides N.C."/>
            <person name="Koonin E.V."/>
            <person name="Woyke T."/>
        </authorList>
    </citation>
    <scope>NUCLEOTIDE SEQUENCE</scope>
    <source>
        <strain evidence="1">HKV1</strain>
    </source>
</reference>
<gene>
    <name evidence="1" type="ORF">Hokovirus_1_194</name>
</gene>